<feature type="compositionally biased region" description="Basic and acidic residues" evidence="1">
    <location>
        <begin position="111"/>
        <end position="146"/>
    </location>
</feature>
<sequence>MYKSSRAIKAEPNTVFPTTGITSYQLPPLGTSQRPKPHSVNPAPAPKKTQRQIAANRIPSINSPLLFSGANPQLDSITETTPARHHSNWKRAIVIAATPAAKLYGGTEPDSTSRIERTKRTRRQRETMRATMAEKIRKPDRKVASR</sequence>
<feature type="region of interest" description="Disordered" evidence="1">
    <location>
        <begin position="1"/>
        <end position="87"/>
    </location>
</feature>
<evidence type="ECO:0000256" key="1">
    <source>
        <dbReference type="SAM" id="MobiDB-lite"/>
    </source>
</evidence>
<accession>A0AAV7HMJ8</accession>
<organism evidence="2 3">
    <name type="scientific">Dendrobium chrysotoxum</name>
    <name type="common">Orchid</name>
    <dbReference type="NCBI Taxonomy" id="161865"/>
    <lineage>
        <taxon>Eukaryota</taxon>
        <taxon>Viridiplantae</taxon>
        <taxon>Streptophyta</taxon>
        <taxon>Embryophyta</taxon>
        <taxon>Tracheophyta</taxon>
        <taxon>Spermatophyta</taxon>
        <taxon>Magnoliopsida</taxon>
        <taxon>Liliopsida</taxon>
        <taxon>Asparagales</taxon>
        <taxon>Orchidaceae</taxon>
        <taxon>Epidendroideae</taxon>
        <taxon>Malaxideae</taxon>
        <taxon>Dendrobiinae</taxon>
        <taxon>Dendrobium</taxon>
    </lineage>
</organism>
<gene>
    <name evidence="2" type="ORF">IEQ34_002104</name>
</gene>
<feature type="region of interest" description="Disordered" evidence="1">
    <location>
        <begin position="104"/>
        <end position="146"/>
    </location>
</feature>
<protein>
    <submittedName>
        <fullName evidence="2">Uncharacterized protein</fullName>
    </submittedName>
</protein>
<evidence type="ECO:0000313" key="3">
    <source>
        <dbReference type="Proteomes" id="UP000775213"/>
    </source>
</evidence>
<proteinExistence type="predicted"/>
<comment type="caution">
    <text evidence="2">The sequence shown here is derived from an EMBL/GenBank/DDBJ whole genome shotgun (WGS) entry which is preliminary data.</text>
</comment>
<feature type="compositionally biased region" description="Polar residues" evidence="1">
    <location>
        <begin position="15"/>
        <end position="34"/>
    </location>
</feature>
<evidence type="ECO:0000313" key="2">
    <source>
        <dbReference type="EMBL" id="KAH0468872.1"/>
    </source>
</evidence>
<reference evidence="2 3" key="1">
    <citation type="journal article" date="2021" name="Hortic Res">
        <title>Chromosome-scale assembly of the Dendrobium chrysotoxum genome enhances the understanding of orchid evolution.</title>
        <authorList>
            <person name="Zhang Y."/>
            <person name="Zhang G.Q."/>
            <person name="Zhang D."/>
            <person name="Liu X.D."/>
            <person name="Xu X.Y."/>
            <person name="Sun W.H."/>
            <person name="Yu X."/>
            <person name="Zhu X."/>
            <person name="Wang Z.W."/>
            <person name="Zhao X."/>
            <person name="Zhong W.Y."/>
            <person name="Chen H."/>
            <person name="Yin W.L."/>
            <person name="Huang T."/>
            <person name="Niu S.C."/>
            <person name="Liu Z.J."/>
        </authorList>
    </citation>
    <scope>NUCLEOTIDE SEQUENCE [LARGE SCALE GENOMIC DNA]</scope>
    <source>
        <strain evidence="2">Lindl</strain>
    </source>
</reference>
<keyword evidence="3" id="KW-1185">Reference proteome</keyword>
<dbReference type="EMBL" id="JAGFBR010000003">
    <property type="protein sequence ID" value="KAH0468872.1"/>
    <property type="molecule type" value="Genomic_DNA"/>
</dbReference>
<feature type="compositionally biased region" description="Polar residues" evidence="1">
    <location>
        <begin position="59"/>
        <end position="81"/>
    </location>
</feature>
<dbReference type="AlphaFoldDB" id="A0AAV7HMJ8"/>
<name>A0AAV7HMJ8_DENCH</name>
<dbReference type="Proteomes" id="UP000775213">
    <property type="component" value="Unassembled WGS sequence"/>
</dbReference>